<proteinExistence type="predicted"/>
<feature type="compositionally biased region" description="Acidic residues" evidence="1">
    <location>
        <begin position="53"/>
        <end position="64"/>
    </location>
</feature>
<reference evidence="2" key="1">
    <citation type="submission" date="2021-06" db="EMBL/GenBank/DDBJ databases">
        <authorList>
            <person name="Criscuolo A."/>
        </authorList>
    </citation>
    <scope>NUCLEOTIDE SEQUENCE</scope>
    <source>
        <strain evidence="2">CIP111803</strain>
    </source>
</reference>
<keyword evidence="3" id="KW-1185">Reference proteome</keyword>
<dbReference type="EMBL" id="CAJVAP010000025">
    <property type="protein sequence ID" value="CAG7616815.1"/>
    <property type="molecule type" value="Genomic_DNA"/>
</dbReference>
<gene>
    <name evidence="2" type="ORF">LEUCIP111803_02028</name>
</gene>
<organism evidence="2 3">
    <name type="scientific">Leucobacter soli</name>
    <dbReference type="NCBI Taxonomy" id="2812850"/>
    <lineage>
        <taxon>Bacteria</taxon>
        <taxon>Bacillati</taxon>
        <taxon>Actinomycetota</taxon>
        <taxon>Actinomycetes</taxon>
        <taxon>Micrococcales</taxon>
        <taxon>Microbacteriaceae</taxon>
        <taxon>Leucobacter</taxon>
    </lineage>
</organism>
<evidence type="ECO:0000313" key="3">
    <source>
        <dbReference type="Proteomes" id="UP000693892"/>
    </source>
</evidence>
<feature type="compositionally biased region" description="Acidic residues" evidence="1">
    <location>
        <begin position="74"/>
        <end position="88"/>
    </location>
</feature>
<feature type="region of interest" description="Disordered" evidence="1">
    <location>
        <begin position="43"/>
        <end position="99"/>
    </location>
</feature>
<evidence type="ECO:0000313" key="2">
    <source>
        <dbReference type="EMBL" id="CAG7616815.1"/>
    </source>
</evidence>
<dbReference type="PROSITE" id="PS51257">
    <property type="entry name" value="PROKAR_LIPOPROTEIN"/>
    <property type="match status" value="1"/>
</dbReference>
<comment type="caution">
    <text evidence="2">The sequence shown here is derived from an EMBL/GenBank/DDBJ whole genome shotgun (WGS) entry which is preliminary data.</text>
</comment>
<protein>
    <submittedName>
        <fullName evidence="2">Uncharacterized protein</fullName>
    </submittedName>
</protein>
<accession>A0A916K2A2</accession>
<dbReference type="AlphaFoldDB" id="A0A916K2A2"/>
<evidence type="ECO:0000256" key="1">
    <source>
        <dbReference type="SAM" id="MobiDB-lite"/>
    </source>
</evidence>
<dbReference type="RefSeq" id="WP_218115964.1">
    <property type="nucleotide sequence ID" value="NZ_CAJVAP010000025.1"/>
</dbReference>
<sequence length="458" mass="50486">MNPENRIRRGGRWIGAVALVGMLVLGVAGCSVESAAQAKKAVGEEVDAPVAEQVEDVEAEDTATEPEGTATEPDFADTVDPIDEESTPDTDPPAAPKGAEAAEYEASIWPRIHLQIVSVENDLELKGETFKNPAGGSAIRREQCYSDDNRPMGYPQVAKTVKKGEVTHSCLDGEGIPELELTYSIPGVKDLLWIWVKIPDIGDNKLKCSVIDPGTWETNINSKYTCGAAWLQDDGHGRNPMPKVKLQLKKTEVVEDGGNAQEIMEKYCTKNQPNCDFTGAKRKLVPSEKSDWKVLDVYNNCGPDKKEVGHQTWAKERKFGWENSVGLSFEGEVEIPETKFNIGGEFELEGAWEFTNSYENEIDNPVPWGYANIFYLQVNYLEVTGDVDVVTKDKNYRLKNITYKLPLSQAWKDERGRTIPMASHYAAGFKIDCPTKAVMGSTGTKMLDGSPAPTADEL</sequence>
<name>A0A916K2A2_9MICO</name>
<dbReference type="Proteomes" id="UP000693892">
    <property type="component" value="Unassembled WGS sequence"/>
</dbReference>